<evidence type="ECO:0000256" key="4">
    <source>
        <dbReference type="ARBA" id="ARBA00023136"/>
    </source>
</evidence>
<dbReference type="PANTHER" id="PTHR15819:SF11">
    <property type="entry name" value="MID1, ISOFORM A"/>
    <property type="match status" value="1"/>
</dbReference>
<accession>A0A6J2YQF1</accession>
<keyword evidence="5" id="KW-0325">Glycoprotein</keyword>
<evidence type="ECO:0000256" key="2">
    <source>
        <dbReference type="ARBA" id="ARBA00022692"/>
    </source>
</evidence>
<dbReference type="PANTHER" id="PTHR15819">
    <property type="entry name" value="TRANSMEMBRANE PROTEIN FAM155"/>
    <property type="match status" value="1"/>
</dbReference>
<protein>
    <submittedName>
        <fullName evidence="9">Uncharacterized protein LOC115889578</fullName>
    </submittedName>
</protein>
<dbReference type="RefSeq" id="XP_030765491.1">
    <property type="nucleotide sequence ID" value="XM_030909631.1"/>
</dbReference>
<dbReference type="Proteomes" id="UP000504635">
    <property type="component" value="Unplaced"/>
</dbReference>
<dbReference type="OrthoDB" id="10047996at2759"/>
<evidence type="ECO:0000256" key="6">
    <source>
        <dbReference type="ARBA" id="ARBA00029445"/>
    </source>
</evidence>
<dbReference type="InterPro" id="IPR055288">
    <property type="entry name" value="NALCN_aux_factor_1/2"/>
</dbReference>
<evidence type="ECO:0000256" key="1">
    <source>
        <dbReference type="ARBA" id="ARBA00004141"/>
    </source>
</evidence>
<reference evidence="9" key="1">
    <citation type="submission" date="2025-08" db="UniProtKB">
        <authorList>
            <consortium name="RefSeq"/>
        </authorList>
    </citation>
    <scope>IDENTIFICATION</scope>
    <source>
        <tissue evidence="9">Gonads</tissue>
    </source>
</reference>
<dbReference type="AlphaFoldDB" id="A0A6J2YQF1"/>
<keyword evidence="7" id="KW-0732">Signal</keyword>
<dbReference type="GO" id="GO:0015275">
    <property type="term" value="F:stretch-activated, monoatomic cation-selective, calcium channel activity"/>
    <property type="evidence" value="ECO:0007669"/>
    <property type="project" value="TreeGrafter"/>
</dbReference>
<keyword evidence="2" id="KW-0812">Transmembrane</keyword>
<keyword evidence="4" id="KW-0472">Membrane</keyword>
<keyword evidence="8" id="KW-1185">Reference proteome</keyword>
<comment type="subcellular location">
    <subcellularLocation>
        <location evidence="1">Membrane</location>
        <topology evidence="1">Multi-pass membrane protein</topology>
    </subcellularLocation>
</comment>
<dbReference type="InParanoid" id="A0A6J2YQF1"/>
<proteinExistence type="inferred from homology"/>
<evidence type="ECO:0000256" key="5">
    <source>
        <dbReference type="ARBA" id="ARBA00023180"/>
    </source>
</evidence>
<dbReference type="CTD" id="4281"/>
<feature type="signal peptide" evidence="7">
    <location>
        <begin position="1"/>
        <end position="23"/>
    </location>
</feature>
<keyword evidence="3" id="KW-1133">Transmembrane helix</keyword>
<sequence>MPRRAQPGLLLLMAAAAVAVAPGAPCAAPAAACVPPCAPKNNSTQCLQFLQGSHKEELCGRDLSPGRRRLAFADLRLRHCCEHRVAQALPQAAFQDAPTCRLHLQGLLEADNLAATASCSHAELLRRYDCAQNYSIAYHCQHCKVAYRRWICSALVPHFGSGGVRIPPCLRLCQNVEQQCPYLLPDQTLTPSEAAHPTPQYAGEPNFLCLDPNIPRLEERLNSTTGDEDCCYTHCGAPGRGGTPDTCEHCPGRPPNAAPAAQPSPAAAAAATSGSRTHVIGPAVSQWMWWWWTLFLLLTLRLSGARRVDLTNCVGSVDSDRTVPRC</sequence>
<evidence type="ECO:0000313" key="9">
    <source>
        <dbReference type="RefSeq" id="XP_030765491.1"/>
    </source>
</evidence>
<evidence type="ECO:0000313" key="8">
    <source>
        <dbReference type="Proteomes" id="UP000504635"/>
    </source>
</evidence>
<dbReference type="GeneID" id="115889578"/>
<gene>
    <name evidence="9" type="primary">LOC115889578</name>
</gene>
<evidence type="ECO:0000256" key="3">
    <source>
        <dbReference type="ARBA" id="ARBA00022989"/>
    </source>
</evidence>
<dbReference type="KEGG" id="soy:115889578"/>
<dbReference type="GO" id="GO:0098703">
    <property type="term" value="P:calcium ion import across plasma membrane"/>
    <property type="evidence" value="ECO:0007669"/>
    <property type="project" value="TreeGrafter"/>
</dbReference>
<feature type="chain" id="PRO_5026769634" evidence="7">
    <location>
        <begin position="24"/>
        <end position="326"/>
    </location>
</feature>
<dbReference type="GO" id="GO:0005886">
    <property type="term" value="C:plasma membrane"/>
    <property type="evidence" value="ECO:0007669"/>
    <property type="project" value="TreeGrafter"/>
</dbReference>
<comment type="similarity">
    <text evidence="6">Belongs to the NALF family.</text>
</comment>
<name>A0A6J2YQF1_SITOR</name>
<organism evidence="8 9">
    <name type="scientific">Sitophilus oryzae</name>
    <name type="common">Rice weevil</name>
    <name type="synonym">Curculio oryzae</name>
    <dbReference type="NCBI Taxonomy" id="7048"/>
    <lineage>
        <taxon>Eukaryota</taxon>
        <taxon>Metazoa</taxon>
        <taxon>Ecdysozoa</taxon>
        <taxon>Arthropoda</taxon>
        <taxon>Hexapoda</taxon>
        <taxon>Insecta</taxon>
        <taxon>Pterygota</taxon>
        <taxon>Neoptera</taxon>
        <taxon>Endopterygota</taxon>
        <taxon>Coleoptera</taxon>
        <taxon>Polyphaga</taxon>
        <taxon>Cucujiformia</taxon>
        <taxon>Curculionidae</taxon>
        <taxon>Dryophthorinae</taxon>
        <taxon>Sitophilus</taxon>
    </lineage>
</organism>
<evidence type="ECO:0000256" key="7">
    <source>
        <dbReference type="SAM" id="SignalP"/>
    </source>
</evidence>